<proteinExistence type="predicted"/>
<evidence type="ECO:0000313" key="1">
    <source>
        <dbReference type="EMBL" id="WQQ26530.1"/>
    </source>
</evidence>
<dbReference type="EMBL" id="CP141059">
    <property type="protein sequence ID" value="WQQ26530.1"/>
    <property type="molecule type" value="Genomic_DNA"/>
</dbReference>
<evidence type="ECO:0000313" key="2">
    <source>
        <dbReference type="Proteomes" id="UP001327225"/>
    </source>
</evidence>
<keyword evidence="2" id="KW-1185">Reference proteome</keyword>
<gene>
    <name evidence="1" type="ORF">SHK19_21570</name>
</gene>
<reference evidence="2" key="1">
    <citation type="submission" date="2023-12" db="EMBL/GenBank/DDBJ databases">
        <title>Novel species in genus Nocardioides.</title>
        <authorList>
            <person name="Zhou H."/>
        </authorList>
    </citation>
    <scope>NUCLEOTIDE SEQUENCE [LARGE SCALE GENOMIC DNA]</scope>
    <source>
        <strain evidence="2">HM61</strain>
    </source>
</reference>
<accession>A0ABZ0ZQD5</accession>
<dbReference type="Proteomes" id="UP001327225">
    <property type="component" value="Chromosome"/>
</dbReference>
<dbReference type="RefSeq" id="WP_322937423.1">
    <property type="nucleotide sequence ID" value="NZ_CP141059.1"/>
</dbReference>
<evidence type="ECO:0008006" key="3">
    <source>
        <dbReference type="Google" id="ProtNLM"/>
    </source>
</evidence>
<sequence length="157" mass="16107">MTTLLLGFAGSATAGVVVTGKQIKDGTITSRDLRDADLRSADVKDDSLTRRDFDARIIGMSGPSGDIGQPGAPGTAGLTYSIEPFAIPKDTTRTWGAPCPNGTRVLSGGGSADTPGVVQLTESGPVDDAGTGWWVGMRNKTNSTVTGYAWALCVTAS</sequence>
<organism evidence="1 2">
    <name type="scientific">Nocardioides bizhenqiangii</name>
    <dbReference type="NCBI Taxonomy" id="3095076"/>
    <lineage>
        <taxon>Bacteria</taxon>
        <taxon>Bacillati</taxon>
        <taxon>Actinomycetota</taxon>
        <taxon>Actinomycetes</taxon>
        <taxon>Propionibacteriales</taxon>
        <taxon>Nocardioidaceae</taxon>
        <taxon>Nocardioides</taxon>
    </lineage>
</organism>
<name>A0ABZ0ZQD5_9ACTN</name>
<protein>
    <recommendedName>
        <fullName evidence="3">SH3 domain-containing protein</fullName>
    </recommendedName>
</protein>